<keyword evidence="2" id="KW-1185">Reference proteome</keyword>
<evidence type="ECO:0000313" key="2">
    <source>
        <dbReference type="Proteomes" id="UP001140453"/>
    </source>
</evidence>
<organism evidence="1 2">
    <name type="scientific">Gnomoniopsis smithogilvyi</name>
    <dbReference type="NCBI Taxonomy" id="1191159"/>
    <lineage>
        <taxon>Eukaryota</taxon>
        <taxon>Fungi</taxon>
        <taxon>Dikarya</taxon>
        <taxon>Ascomycota</taxon>
        <taxon>Pezizomycotina</taxon>
        <taxon>Sordariomycetes</taxon>
        <taxon>Sordariomycetidae</taxon>
        <taxon>Diaporthales</taxon>
        <taxon>Gnomoniaceae</taxon>
        <taxon>Gnomoniopsis</taxon>
    </lineage>
</organism>
<dbReference type="Proteomes" id="UP001140453">
    <property type="component" value="Unassembled WGS sequence"/>
</dbReference>
<evidence type="ECO:0000313" key="1">
    <source>
        <dbReference type="EMBL" id="KAJ4392190.1"/>
    </source>
</evidence>
<dbReference type="EMBL" id="JAPEVB010000003">
    <property type="protein sequence ID" value="KAJ4392190.1"/>
    <property type="molecule type" value="Genomic_DNA"/>
</dbReference>
<gene>
    <name evidence="1" type="ORF">N0V93_005815</name>
</gene>
<reference evidence="1" key="1">
    <citation type="submission" date="2022-10" db="EMBL/GenBank/DDBJ databases">
        <title>Tapping the CABI collections for fungal endophytes: first genome assemblies for Collariella, Neodidymelliopsis, Ascochyta clinopodiicola, Didymella pomorum, Didymosphaeria variabile, Neocosmospora piperis and Neocucurbitaria cava.</title>
        <authorList>
            <person name="Hill R."/>
        </authorList>
    </citation>
    <scope>NUCLEOTIDE SEQUENCE</scope>
    <source>
        <strain evidence="1">IMI 355082</strain>
    </source>
</reference>
<accession>A0A9W8YVB3</accession>
<dbReference type="AlphaFoldDB" id="A0A9W8YVB3"/>
<comment type="caution">
    <text evidence="1">The sequence shown here is derived from an EMBL/GenBank/DDBJ whole genome shotgun (WGS) entry which is preliminary data.</text>
</comment>
<sequence>MSNNTIRPVLGAGRSALAASIQPSSIQRRCFSATAPNQIDNVITFGKTSNETLQNILRELSHKVILPSYLPVSLRKKVFRTRWKAKLEVEPIEMEVNDRRYRFRHIDKVPNAKKEFFKAMDHMQTKDDWQQLPKLLEALWWHAQRKFEPGDWPRIIRKAGKTGNLGPIYDACKNPSRTGMKLDSSEKVQEFMTALVWQTTDAQWSLKATTVAARGAEKVVGFLYEDGHQHAGQAKVEFEKTGQFPLKKDPQVMATPVLFAAAMIVKHGKREEYMPMLKKYGGVMLESWPEGKGLLELHPHTAYIDSNGVEYLMEKGKFLTVASPILKGFDLAVEALGSDPMAQAIKSRRNAVASEVQSALASQEHKNKRGEQMYERIFPKQVEAEAQETKAEA</sequence>
<dbReference type="OrthoDB" id="5405126at2759"/>
<proteinExistence type="predicted"/>
<protein>
    <submittedName>
        <fullName evidence="1">Uncharacterized protein</fullName>
    </submittedName>
</protein>
<name>A0A9W8YVB3_9PEZI</name>